<sequence>MNTNPKAWPPFYCSGCRDVEIPAGHDHGILPSGGILCQECFAAYGGDVQILAPNRAAAVAALTARGQMTPATPIEGARSK</sequence>
<dbReference type="RefSeq" id="WP_147051329.1">
    <property type="nucleotide sequence ID" value="NZ_BKAH01000017.1"/>
</dbReference>
<dbReference type="Proteomes" id="UP000321949">
    <property type="component" value="Unassembled WGS sequence"/>
</dbReference>
<protein>
    <submittedName>
        <fullName evidence="1">Uncharacterized protein</fullName>
    </submittedName>
</protein>
<keyword evidence="2" id="KW-1185">Reference proteome</keyword>
<gene>
    <name evidence="1" type="ORF">FVP74_09350</name>
</gene>
<dbReference type="AlphaFoldDB" id="A0A5C8I1S2"/>
<accession>A0A5C8I1S2</accession>
<evidence type="ECO:0000313" key="1">
    <source>
        <dbReference type="EMBL" id="TXK11524.1"/>
    </source>
</evidence>
<comment type="caution">
    <text evidence="1">The sequence shown here is derived from an EMBL/GenBank/DDBJ whole genome shotgun (WGS) entry which is preliminary data.</text>
</comment>
<name>A0A5C8I1S2_9MICO</name>
<dbReference type="EMBL" id="VRSX01000003">
    <property type="protein sequence ID" value="TXK11524.1"/>
    <property type="molecule type" value="Genomic_DNA"/>
</dbReference>
<evidence type="ECO:0000313" key="2">
    <source>
        <dbReference type="Proteomes" id="UP000321949"/>
    </source>
</evidence>
<proteinExistence type="predicted"/>
<reference evidence="1 2" key="1">
    <citation type="submission" date="2019-08" db="EMBL/GenBank/DDBJ databases">
        <authorList>
            <person name="Dong K."/>
        </authorList>
    </citation>
    <scope>NUCLEOTIDE SEQUENCE [LARGE SCALE GENOMIC DNA]</scope>
    <source>
        <strain evidence="1 2">K-1</strain>
    </source>
</reference>
<organism evidence="1 2">
    <name type="scientific">Microbacterium saccharophilum</name>
    <dbReference type="NCBI Taxonomy" id="1213358"/>
    <lineage>
        <taxon>Bacteria</taxon>
        <taxon>Bacillati</taxon>
        <taxon>Actinomycetota</taxon>
        <taxon>Actinomycetes</taxon>
        <taxon>Micrococcales</taxon>
        <taxon>Microbacteriaceae</taxon>
        <taxon>Microbacterium</taxon>
    </lineage>
</organism>